<protein>
    <submittedName>
        <fullName evidence="2">Molybdenum-pterin-binding protein MopB</fullName>
    </submittedName>
</protein>
<dbReference type="Gene3D" id="1.10.10.10">
    <property type="entry name" value="Winged helix-like DNA-binding domain superfamily/Winged helix DNA-binding domain"/>
    <property type="match status" value="1"/>
</dbReference>
<evidence type="ECO:0000313" key="3">
    <source>
        <dbReference type="Proteomes" id="UP000298324"/>
    </source>
</evidence>
<dbReference type="Proteomes" id="UP000298324">
    <property type="component" value="Unassembled WGS sequence"/>
</dbReference>
<dbReference type="EMBL" id="QFGA01000002">
    <property type="protein sequence ID" value="TEB06026.1"/>
    <property type="molecule type" value="Genomic_DNA"/>
</dbReference>
<dbReference type="SUPFAM" id="SSF46785">
    <property type="entry name" value="Winged helix' DNA-binding domain"/>
    <property type="match status" value="1"/>
</dbReference>
<dbReference type="AlphaFoldDB" id="A0A4Y7RB38"/>
<feature type="domain" description="HTH lysR-type" evidence="1">
    <location>
        <begin position="23"/>
        <end position="66"/>
    </location>
</feature>
<evidence type="ECO:0000259" key="1">
    <source>
        <dbReference type="Pfam" id="PF00126"/>
    </source>
</evidence>
<organism evidence="2 3">
    <name type="scientific">Pelotomaculum schinkii</name>
    <dbReference type="NCBI Taxonomy" id="78350"/>
    <lineage>
        <taxon>Bacteria</taxon>
        <taxon>Bacillati</taxon>
        <taxon>Bacillota</taxon>
        <taxon>Clostridia</taxon>
        <taxon>Eubacteriales</taxon>
        <taxon>Desulfotomaculaceae</taxon>
        <taxon>Pelotomaculum</taxon>
    </lineage>
</organism>
<name>A0A4Y7RB38_9FIRM</name>
<dbReference type="GO" id="GO:0003700">
    <property type="term" value="F:DNA-binding transcription factor activity"/>
    <property type="evidence" value="ECO:0007669"/>
    <property type="project" value="InterPro"/>
</dbReference>
<comment type="caution">
    <text evidence="2">The sequence shown here is derived from an EMBL/GenBank/DDBJ whole genome shotgun (WGS) entry which is preliminary data.</text>
</comment>
<gene>
    <name evidence="2" type="primary">mopB</name>
    <name evidence="2" type="ORF">Psch_03068</name>
</gene>
<dbReference type="InterPro" id="IPR036388">
    <property type="entry name" value="WH-like_DNA-bd_sf"/>
</dbReference>
<dbReference type="InterPro" id="IPR036390">
    <property type="entry name" value="WH_DNA-bd_sf"/>
</dbReference>
<proteinExistence type="predicted"/>
<dbReference type="InterPro" id="IPR051815">
    <property type="entry name" value="Molybdate_resp_trans_reg"/>
</dbReference>
<accession>A0A4Y7RB38</accession>
<dbReference type="PANTHER" id="PTHR30432:SF1">
    <property type="entry name" value="DNA-BINDING TRANSCRIPTIONAL DUAL REGULATOR MODE"/>
    <property type="match status" value="1"/>
</dbReference>
<dbReference type="RefSeq" id="WP_190258662.1">
    <property type="nucleotide sequence ID" value="NZ_QFGA01000002.1"/>
</dbReference>
<reference evidence="2 3" key="1">
    <citation type="journal article" date="2018" name="Environ. Microbiol.">
        <title>Novel energy conservation strategies and behaviour of Pelotomaculum schinkii driving syntrophic propionate catabolism.</title>
        <authorList>
            <person name="Hidalgo-Ahumada C.A.P."/>
            <person name="Nobu M.K."/>
            <person name="Narihiro T."/>
            <person name="Tamaki H."/>
            <person name="Liu W.T."/>
            <person name="Kamagata Y."/>
            <person name="Stams A.J.M."/>
            <person name="Imachi H."/>
            <person name="Sousa D.Z."/>
        </authorList>
    </citation>
    <scope>NUCLEOTIDE SEQUENCE [LARGE SCALE GENOMIC DNA]</scope>
    <source>
        <strain evidence="2 3">HH</strain>
    </source>
</reference>
<dbReference type="Pfam" id="PF00126">
    <property type="entry name" value="HTH_1"/>
    <property type="match status" value="1"/>
</dbReference>
<keyword evidence="3" id="KW-1185">Reference proteome</keyword>
<dbReference type="PANTHER" id="PTHR30432">
    <property type="entry name" value="TRANSCRIPTIONAL REGULATOR MODE"/>
    <property type="match status" value="1"/>
</dbReference>
<evidence type="ECO:0000313" key="2">
    <source>
        <dbReference type="EMBL" id="TEB06026.1"/>
    </source>
</evidence>
<sequence>MRLAYKIWLDNNGKVFGDGPYDLLLRVEQTGSLSKAAAEIGMSYNKAWRLIRSMEDRLGFPLLKCKAGGSSGGGSEVTSQALRLMQQYRALREEVENTLEMLYTKHFNNKENNG</sequence>
<dbReference type="InterPro" id="IPR000847">
    <property type="entry name" value="LysR_HTH_N"/>
</dbReference>